<comment type="caution">
    <text evidence="2">The sequence shown here is derived from an EMBL/GenBank/DDBJ whole genome shotgun (WGS) entry which is preliminary data.</text>
</comment>
<dbReference type="InterPro" id="IPR036249">
    <property type="entry name" value="Thioredoxin-like_sf"/>
</dbReference>
<dbReference type="Pfam" id="PF01323">
    <property type="entry name" value="DSBA"/>
    <property type="match status" value="1"/>
</dbReference>
<dbReference type="GO" id="GO:0016491">
    <property type="term" value="F:oxidoreductase activity"/>
    <property type="evidence" value="ECO:0007669"/>
    <property type="project" value="InterPro"/>
</dbReference>
<evidence type="ECO:0000313" key="2">
    <source>
        <dbReference type="EMBL" id="CAE6335195.1"/>
    </source>
</evidence>
<feature type="domain" description="DSBA-like thioredoxin" evidence="1">
    <location>
        <begin position="17"/>
        <end position="202"/>
    </location>
</feature>
<sequence>MIVIPAALIHTPVLPMVSPWCYIATLELRKAIARAYKNQLPLRFQIEYRPFECKPILYDATDHAKPGCATGICPTLSCRAQKLGVTLRGQPNAQWKSASASRLLLYAYQKGGQNAQQALLTDLFRAHHEKNEDIDDFEILTDYCERAGIMSREEAFMFLESNCLLDEVEQTIDIARSMGISVVPLTVINNKWSLVGAQSSDVYYQIFLKLSQGKDL</sequence>
<dbReference type="InterPro" id="IPR001853">
    <property type="entry name" value="DSBA-like_thioredoxin_dom"/>
</dbReference>
<dbReference type="AlphaFoldDB" id="A0A8H2W5U4"/>
<dbReference type="EMBL" id="CAJMWS010000002">
    <property type="protein sequence ID" value="CAE6335195.1"/>
    <property type="molecule type" value="Genomic_DNA"/>
</dbReference>
<organism evidence="2 3">
    <name type="scientific">Rhizoctonia solani</name>
    <dbReference type="NCBI Taxonomy" id="456999"/>
    <lineage>
        <taxon>Eukaryota</taxon>
        <taxon>Fungi</taxon>
        <taxon>Dikarya</taxon>
        <taxon>Basidiomycota</taxon>
        <taxon>Agaricomycotina</taxon>
        <taxon>Agaricomycetes</taxon>
        <taxon>Cantharellales</taxon>
        <taxon>Ceratobasidiaceae</taxon>
        <taxon>Rhizoctonia</taxon>
    </lineage>
</organism>
<evidence type="ECO:0000313" key="3">
    <source>
        <dbReference type="Proteomes" id="UP000663846"/>
    </source>
</evidence>
<gene>
    <name evidence="2" type="ORF">RDB_LOCUS61</name>
</gene>
<dbReference type="Proteomes" id="UP000663846">
    <property type="component" value="Unassembled WGS sequence"/>
</dbReference>
<proteinExistence type="predicted"/>
<dbReference type="Gene3D" id="3.40.30.10">
    <property type="entry name" value="Glutaredoxin"/>
    <property type="match status" value="1"/>
</dbReference>
<dbReference type="SUPFAM" id="SSF52833">
    <property type="entry name" value="Thioredoxin-like"/>
    <property type="match status" value="1"/>
</dbReference>
<dbReference type="PANTHER" id="PTHR13887:SF41">
    <property type="entry name" value="THIOREDOXIN SUPERFAMILY PROTEIN"/>
    <property type="match status" value="1"/>
</dbReference>
<reference evidence="2" key="1">
    <citation type="submission" date="2021-01" db="EMBL/GenBank/DDBJ databases">
        <authorList>
            <person name="Kaushik A."/>
        </authorList>
    </citation>
    <scope>NUCLEOTIDE SEQUENCE</scope>
    <source>
        <strain evidence="2">AG1-1C</strain>
    </source>
</reference>
<accession>A0A8H2W5U4</accession>
<dbReference type="PANTHER" id="PTHR13887">
    <property type="entry name" value="GLUTATHIONE S-TRANSFERASE KAPPA"/>
    <property type="match status" value="1"/>
</dbReference>
<evidence type="ECO:0000259" key="1">
    <source>
        <dbReference type="Pfam" id="PF01323"/>
    </source>
</evidence>
<protein>
    <recommendedName>
        <fullName evidence="1">DSBA-like thioredoxin domain-containing protein</fullName>
    </recommendedName>
</protein>
<name>A0A8H2W5U4_9AGAM</name>